<dbReference type="RefSeq" id="WP_151673136.1">
    <property type="nucleotide sequence ID" value="NZ_BKCG01000002.1"/>
</dbReference>
<organism evidence="1 2">
    <name type="scientific">Patiriisocius marinus</name>
    <dbReference type="NCBI Taxonomy" id="1397112"/>
    <lineage>
        <taxon>Bacteria</taxon>
        <taxon>Pseudomonadati</taxon>
        <taxon>Bacteroidota</taxon>
        <taxon>Flavobacteriia</taxon>
        <taxon>Flavobacteriales</taxon>
        <taxon>Flavobacteriaceae</taxon>
        <taxon>Patiriisocius</taxon>
    </lineage>
</organism>
<keyword evidence="2" id="KW-1185">Reference proteome</keyword>
<sequence length="131" mass="14777">MKTDMYTKTILTIIAIALTLTVLQNYQLLPSAYANGNEKERISRSNISEEITDLDNYRLVKISDVNTMDVRIVDISTYDELNVNIKSIDSYDELKVNLKSIETNDNLDINIDEVGGQSIYSGNAIPVKIEQ</sequence>
<proteinExistence type="predicted"/>
<comment type="caution">
    <text evidence="1">The sequence shown here is derived from an EMBL/GenBank/DDBJ whole genome shotgun (WGS) entry which is preliminary data.</text>
</comment>
<dbReference type="OrthoDB" id="797788at2"/>
<reference evidence="1 2" key="1">
    <citation type="submission" date="2019-08" db="EMBL/GenBank/DDBJ databases">
        <title>Draft genome sequence of Ulvibacter marinus type strain NBRC 109484.</title>
        <authorList>
            <person name="Kawano K."/>
            <person name="Ushijima N."/>
            <person name="Kihara M."/>
            <person name="Itoh H."/>
        </authorList>
    </citation>
    <scope>NUCLEOTIDE SEQUENCE [LARGE SCALE GENOMIC DNA]</scope>
    <source>
        <strain evidence="1 2">NBRC 109484</strain>
    </source>
</reference>
<evidence type="ECO:0000313" key="2">
    <source>
        <dbReference type="Proteomes" id="UP000326509"/>
    </source>
</evidence>
<dbReference type="EMBL" id="BKCG01000002">
    <property type="protein sequence ID" value="GER59059.1"/>
    <property type="molecule type" value="Genomic_DNA"/>
</dbReference>
<accession>A0A5J4INN9</accession>
<protein>
    <submittedName>
        <fullName evidence="1">Uncharacterized protein</fullName>
    </submittedName>
</protein>
<gene>
    <name evidence="1" type="ORF">ULMA_11670</name>
</gene>
<dbReference type="AlphaFoldDB" id="A0A5J4INN9"/>
<dbReference type="Proteomes" id="UP000326509">
    <property type="component" value="Unassembled WGS sequence"/>
</dbReference>
<name>A0A5J4INN9_9FLAO</name>
<evidence type="ECO:0000313" key="1">
    <source>
        <dbReference type="EMBL" id="GER59059.1"/>
    </source>
</evidence>